<dbReference type="Pfam" id="PF13086">
    <property type="entry name" value="AAA_11"/>
    <property type="match status" value="3"/>
</dbReference>
<sequence length="5189" mass="578401">MAFPHRSIREWLRDIHLDLEGYAAKFDDLGYNGQFLIETESADLEDDLKDLVKKVHLRVILKEHAKLTTLKFLEHADAAPAGPQVTQVNWSSQVLLLRMYRSGPDPQSIRNGHVVLIPIWCLRSIQGKVRSEMTFTSGKNKDSSVYELMHDMLSGRQRPEDVEPLQVVVNEHGLHIVRGHRRGLALCALQGIWRDRTVLAPCRLYKAEDPEIASQFANMDTMVDGLSIQLHGKLPEAWHMGKPLFRNSQEWCDSMADMPVTVQTLSESSQLRLQYFNKSGPQNARRRESLSTSGTAQASPPVTLQLARALGSQCVEHHQPMTESATQPSCKSSETRNGSTEGCAELKENMVVCVTGSMGSGSRLLVGKILEVSRSRGVKVRYRGSTATGQSGSFTVDWFPLERLKVPNFSKLKQGMHATVEDVDSGSLFHCNVLQVSKEEDRVEAPVYVHYHGYESDYDEWVGADRIRSKALIWHEPSLPSDIMKSQHSESESAATASDASDEESAACMEAKVVCCRWLAGKCLHTGHHVHGKKLHLHEDIQGLQCGFGASCWYKHYERKSAFCAEQGELKEGMVICVCSGSQMVSGKILDISGSRGVKVRYAAREEAGTCHAEWLPLERLKVPDFSKFKQGMNATVEDVASGSLFHCKVLQVSNEEDRVEALIWHEPSLPSDIMKSQHSESESAATASDASDEESAACVEPKVVCCRWLAGKCLHTGHHVHGKKLHLHEDIQGLQCGFGASCWYKHYERKSAFCAEQGELKGGMVICVCSGSQMVSGKILDISRSRGVKVRYAALEEAGTCHAEWLPLERLKVPDFSKFKQGMNATVEDVASGSLFHCKVLQVSNEEDRVEAPVYVHYHGYESDYDEWVGADRIRSKALIWHEPGLPSDIMKSQHSESESAATDSDESDEESAACVEPKVVCCRWLAGKCLHTGHHVHGKKLHLHEDIQGLQCGFGASCWYKHYERKSAFCAEQGELKEGMVICVCSGSQMVSGKILDISGSRGVKVRYAAREEAGTCHAEWLPLERLKVPDFSKFKQGMNATVEDVASGSLFHCKVLQVSNEEDRVEAPVYVHYHGYESDYDEWVGADRIRSKALIWHEPSLPSDIMKSQHSESESAATDSDESDEKFAAELQASLLDKFVCCMWLAGKCWLKGHHSLEGKLFLHEDIPGLQCGFGASCRYKHYETRSCSIATPVNMDHSESQSVEPHHLQTATALRGETRERGGAYATPDALPTLALPWCEPLDSGTALEDTLPQRDRQLGPREEDSGSDSGTDFETSIPPSNDMESSCLGAPNDWEDRMARQPSILDSFQQLPGLIVFGTFRSVSGKDVWKCSGEVIVHQGPAPLHGCKVKIWGGKTRGPTWDYDRCYVRILDARIWGASDERSDGSPVDTKRMELFGRIVHAMEFGVPRQKLFVCVRPKVVHNPNFVAFKPINGKLPVIIVPWNPAAELPSSHDLHVVEVLNWSGDRQPTGQYLEDLKMSSRDSDMSILEAVQISLNFNDWLRGNPRGELRVDLPKPPRRSYMEGSSLTVGIQHPGLPIGMVMSCGQNEFHVHVLDVNAYLDALGMEKIENLLRQRSVGAWFLDHLDNPLEANLPLFPPNIEEKLTFKAGEERRAVTFTIQAARRNLEVFAVRETTVRCDHILTPQQAGEMICSDEGGDVGQVLRRLNSQVVELRGADFAELLVIALSIPGPLLASERLLQGCMRVVDRYVAATLTATAWNQLLKEPDEDPQLTVRHIQGRIQNCGRMVIERLLRLKKTDGDKEIQIADIMRTLQDILKQPGLTKTQRHACRSSFLRRLHAALPATYYEVSQASSDSRDPCDWWHWEPRFHVTSPLRRYIDILGMRALKSQLGWTASHPHLLLSRRELDEAVARTNCRMAAESFGRHIFRTISRMRELSGSGQQIANAVIGAVGPKYIHILVPSEKAHTLELQVPVSSLCSSTCVSEYDVTTQSIKLTMQNERDQVETLRIHSWFAQSMTCVIARNYAQPIPHHASPNSIVVWEIRFHGEKDFIFPTGLKSFPESFSSWPDLTDWPLLDRKVETYSQVWSRIKLSQVHAAAVSSDDTPPAAVNDLKWFRISGAWHFQCQVDVKLLRYQWLEPGDLAVLSLSLERSGECATLQGTLVKIRGNWPTLPVEDGTRSFIVEVELSKIAELAWQAQDFSLNGTPTWRLHFILIPPNEKKSIQLLQDMQRSCPLQGMRLTIPRSTTEMKKDMEMRPLVTISEVKCAMQSACASKLNEKQTLAIQRALQRLGGGQALFDFGQVEEFKLQGRPKMDVLRVGLGWSQEAFDKSYEAREVQILRDSRVVITTCTNADLDFMGATGMSEANEAFLHTSMVQGEPPHVVRPVSFGSIVIDEAAQASEPDVVLAATSASCRVIVVGDHKQLGPVVTEHNLSVPYISALETPFLERLHQNPRRLSTSTMLNEQYRMHPSIRSFPSSQFYQSMLEDRVSIPHRPQLNCVWPQKKDHRVFIDCQTPQSMGLSPELNRNCDAALMESKVSLKNVGEARSVVAACAALLRQKCDPRDIAVITPYKAQQHEIRARLEREVGAHSKSILIGTVHALQGSEREYIIVSFVRSTSQDEDVVTSVAKTAGDSVALQEMYGESLGILKNYRVLNVAITRAKYGLVCVGNADVLSKGSKDFNAFIHSLRRRWLEEYGNLVPRPDPRSIRSGKVVQIPIWCLRSIQGKVHSEMTFTSGRHKDTSVYELIHDMLSGRQRPEDIEPLRVVADKRGLHIVRGHRRGLALCALQGIWRHQTVRAPCIVYDAKDPEVAGPFVHNKDTMVDGLGLKLHGKCSEAWHLGKPLFRTPQEWCDLKADLPVPDLQNPQRSEPSTRSTVHPFDPRAKTGGEISPNSQTDSSAAGSDGSDDESTAESHHLSGDNNAESKFVCCLWLRGKCWLKGHHSVGKNLFLHQDIPGLQCGMKKKCKYKHYERSNASLDVSPTLRWRAVENDPPMIPATQPDDQIRNGSMAGHVELKEGTLVCVMNRSGSKTSGEVLEISRHANHDEAPVRVRYSSKGQAGQMKTAWLPLHRLQVPDFSQIKPKMQASGRNNLDCKVLQVSRAKDRARAPIHVHYTGKTSQPDEWIGAETFHSKSLLFHKPVLPARCLKGMCSESHEELQTEPAATASVGSSSESQNLATECGELRKGMAVCVKKDSGSNLMSAKILEVSRLSNRQQAPVKVRYSAPDKAGRYQESWIPLHRVQVPDFSKIKPGVEVTASERETGARFACRVLRVSDEKDRAQAPLYVHYGGYVSDHDEWVGADRLHSKLLIFHEAKLPSEKSRQSQLATIGYADGLVSKPQDVLVDGSEARFVCCLWLAGTCLHEEHHSVGKNLFLHEDIPGLQCGMKKKCKYKHYERSNASLDVSPTLRWRAVENDPPMIPATQPDDQIRNASITGHAELKNGMVVCVKGTGSTRMFGKVLEISSLSKRDQAPIRVRYSATGQAGQCKEDWFSLRQLQVPDFSHIKSGMKANVVEAATGKNSDCKVLQVSHAKDKAQAPVLVHYNGYVSDDDEWVGADRFRSRSLIFHEAKLPSETSKSRQSQLATTGSDVYTDGLVSKPQDVLVDGSAESKSVGRIWLAGRSSWEGQDSGAMKRYKLHETRIAAVQRGAEHVGYQTFAGDPPIIATAAQHSKRKPTAHAASPIALPWYEHDSEADASDAANSPRSDRPLGPREEDSDGGSDTYSEPPIPPCDGIESSCAAAPNDWEERMARQPSTLDSLKQLPGLVVFGTFRSTGGKEALKRGAGEVIVHRGPAALQGCKVRIWGNKTRGPTWDFDRCYVQILDARVWGPSRKPSHGSAIDVERMEFFGCIWHAIEFGVPRQKLFVCMKPKVVHNPKHVAFKPINGKLPAIQVPWKTASKLPGGHDLHVVEVCDWSGDSCPRGRYLKALKMKSRHTDMSILKAVQISLNFCDWPRGDPRNELTVDFPQPARRRVADSGLTVGISHPDLPTGMLMSCGEDEFYMHVLDVNVNCLGIIAYLDALGMEKVENLLRQRSVGAWFLDHLDNPLEANLPLFPPNVEAQLTFKPGVERHAVTFTIQVPEFKVSAVDETTVRCNHILSPQEAGVMILSDKGGDVGQVLRSLHSHMAEIGRADLARGNGSTLEHLLVAVSIPGPLLATQQLLHSCISTVERYIGTTLTADAWKKLLHDEEDAELTVRYVHGRAEPSTRKVIERLLRVKQSDRDKDIHIEDVIETLREILQQPGLTNAQKHAMRSSFLRRLHAALPAAYYEVIPASSEYSSNTGDWWHPEPRFHVTSPLHRYIDILGMRALKSQLGWTASNPHLLLSRRDLGEAVARTNCRIAAESFGRHIFRTISRMRELSGSGQKVSDAVIGAVGPTYINILVPSEKAHTLELQVPVSSFCSSACVSEYDAVTQSIKLTMQNDRDHLETLRIRSWFAQRMTCVIARNYAQPIPHHASPNSIVLWEIKFHGEKDFIFPTGLKSFPESFSSWPDLTDWPLLDRKMETYSQVWSRIKLCQVHAAALSSDAYTSATSVNDLKWFRTRGTSHFECQVEVKLLQYQRLQPGDLVVLSLERACRPISLQGILLKAKGTNQMQGVEDGKKSFIVQVELSKISELARQAQDFSLDGASTWRLHFILIPPNEKKCIQLLQDMPRSCPLQGMRLTIPRSTKEIKREMEMRPLVSISEVTHAMHSTSKSKLNGKQTLAIQRALQRPFSMVQGPPGTGKTSMLVQCVAALLTASRPRWKDGRILVCAPSNHAADHILDRLMSAGIPAHYVTRVYSRFIERCHGSGYKGGTTKSEGRFEIQLHLQEHALHWKVSQSPKVKFLPWGRSQGTFNKSYESGEVQILRDSRIVITTCASAYLHTALVKGEPPHVVRPVSFDSIVIDEAAQASEPDIVLPATSANCRVIVVGDHKQLGPVVTEHSLCAPYVSALETPFLERMHQNSQRSMTSTMLNEQYRMHPSIRSFPSSQFYESMLEDRVSISHRPQLNGIWPQKKDHRIFIDCQTPQSMGLSPELTGTCDVALMESKVSLKNVGEARSVVAACAALLRQRCDPRDIAVITPYKAQQHEVRARLARDKDVGSHSKSILVGTVHALQGSEREYIIVSFVRSTSQDEEVVTSVAKTAGDSVALQEMYQTSLGILENYRVLNVAITRAKYGLICLGNADVLSKGSKDFNAFIHSLRSCRCILSQKDFIESVRKRSACNSLLKGA</sequence>
<dbReference type="EMBL" id="CAMXCT030001707">
    <property type="protein sequence ID" value="CAL4779704.1"/>
    <property type="molecule type" value="Genomic_DNA"/>
</dbReference>
<reference evidence="5 6" key="2">
    <citation type="submission" date="2024-05" db="EMBL/GenBank/DDBJ databases">
        <authorList>
            <person name="Chen Y."/>
            <person name="Shah S."/>
            <person name="Dougan E. K."/>
            <person name="Thang M."/>
            <person name="Chan C."/>
        </authorList>
    </citation>
    <scope>NUCLEOTIDE SEQUENCE [LARGE SCALE GENOMIC DNA]</scope>
</reference>
<dbReference type="SUPFAM" id="SSF50249">
    <property type="entry name" value="Nucleic acid-binding proteins"/>
    <property type="match status" value="1"/>
</dbReference>
<dbReference type="Gene3D" id="3.40.50.300">
    <property type="entry name" value="P-loop containing nucleotide triphosphate hydrolases"/>
    <property type="match status" value="4"/>
</dbReference>
<dbReference type="PANTHER" id="PTHR10887">
    <property type="entry name" value="DNA2/NAM7 HELICASE FAMILY"/>
    <property type="match status" value="1"/>
</dbReference>
<feature type="region of interest" description="Disordered" evidence="1">
    <location>
        <begin position="1255"/>
        <end position="1299"/>
    </location>
</feature>
<evidence type="ECO:0000259" key="2">
    <source>
        <dbReference type="SMART" id="SM00298"/>
    </source>
</evidence>
<feature type="compositionally biased region" description="Basic and acidic residues" evidence="1">
    <location>
        <begin position="1256"/>
        <end position="1269"/>
    </location>
</feature>
<dbReference type="PANTHER" id="PTHR10887:SF495">
    <property type="entry name" value="HELICASE SENATAXIN ISOFORM X1-RELATED"/>
    <property type="match status" value="1"/>
</dbReference>
<dbReference type="InterPro" id="IPR041677">
    <property type="entry name" value="DNA2/NAM7_AAA_11"/>
</dbReference>
<dbReference type="GO" id="GO:0003723">
    <property type="term" value="F:RNA binding"/>
    <property type="evidence" value="ECO:0007669"/>
    <property type="project" value="InterPro"/>
</dbReference>
<dbReference type="EMBL" id="CAMXCT010001707">
    <property type="protein sequence ID" value="CAI3992392.1"/>
    <property type="molecule type" value="Genomic_DNA"/>
</dbReference>
<organism evidence="4">
    <name type="scientific">Cladocopium goreaui</name>
    <dbReference type="NCBI Taxonomy" id="2562237"/>
    <lineage>
        <taxon>Eukaryota</taxon>
        <taxon>Sar</taxon>
        <taxon>Alveolata</taxon>
        <taxon>Dinophyceae</taxon>
        <taxon>Suessiales</taxon>
        <taxon>Symbiodiniaceae</taxon>
        <taxon>Cladocopium</taxon>
    </lineage>
</organism>
<accession>A0A9P1FZY6</accession>
<feature type="domain" description="Chromo" evidence="2">
    <location>
        <begin position="3231"/>
        <end position="3289"/>
    </location>
</feature>
<feature type="region of interest" description="Disordered" evidence="1">
    <location>
        <begin position="3665"/>
        <end position="3711"/>
    </location>
</feature>
<keyword evidence="6" id="KW-1185">Reference proteome</keyword>
<dbReference type="InterPro" id="IPR047187">
    <property type="entry name" value="SF1_C_Upf1"/>
</dbReference>
<dbReference type="Pfam" id="PF13087">
    <property type="entry name" value="AAA_12"/>
    <property type="match status" value="2"/>
</dbReference>
<name>A0A9P1FZY6_9DINO</name>
<gene>
    <name evidence="4" type="ORF">C1SCF055_LOCUS19228</name>
</gene>
<dbReference type="Gene3D" id="2.30.30.140">
    <property type="match status" value="4"/>
</dbReference>
<dbReference type="Pfam" id="PF11717">
    <property type="entry name" value="Tudor-knot"/>
    <property type="match status" value="3"/>
</dbReference>
<feature type="domain" description="Chromo" evidence="2">
    <location>
        <begin position="836"/>
        <end position="887"/>
    </location>
</feature>
<dbReference type="CDD" id="cd17934">
    <property type="entry name" value="DEXXQc_Upf1-like"/>
    <property type="match status" value="1"/>
</dbReference>
<dbReference type="SUPFAM" id="SSF52540">
    <property type="entry name" value="P-loop containing nucleoside triphosphate hydrolases"/>
    <property type="match status" value="2"/>
</dbReference>
<dbReference type="Pfam" id="PF00773">
    <property type="entry name" value="RNB"/>
    <property type="match status" value="1"/>
</dbReference>
<dbReference type="InterPro" id="IPR025995">
    <property type="entry name" value="Tudor-knot"/>
</dbReference>
<dbReference type="SUPFAM" id="SSF54160">
    <property type="entry name" value="Chromo domain-like"/>
    <property type="match status" value="4"/>
</dbReference>
<proteinExistence type="predicted"/>
<dbReference type="GO" id="GO:0004540">
    <property type="term" value="F:RNA nuclease activity"/>
    <property type="evidence" value="ECO:0007669"/>
    <property type="project" value="InterPro"/>
</dbReference>
<feature type="domain" description="Chromo" evidence="2">
    <location>
        <begin position="3480"/>
        <end position="3545"/>
    </location>
</feature>
<dbReference type="EMBL" id="CAMXCT020001707">
    <property type="protein sequence ID" value="CAL1145767.1"/>
    <property type="molecule type" value="Genomic_DNA"/>
</dbReference>
<dbReference type="SMART" id="SM00955">
    <property type="entry name" value="RNB"/>
    <property type="match status" value="1"/>
</dbReference>
<dbReference type="Proteomes" id="UP001152797">
    <property type="component" value="Unassembled WGS sequence"/>
</dbReference>
<comment type="caution">
    <text evidence="4">The sequence shown here is derived from an EMBL/GenBank/DDBJ whole genome shotgun (WGS) entry which is preliminary data.</text>
</comment>
<evidence type="ECO:0000256" key="1">
    <source>
        <dbReference type="SAM" id="MobiDB-lite"/>
    </source>
</evidence>
<feature type="region of interest" description="Disordered" evidence="1">
    <location>
        <begin position="2832"/>
        <end position="2889"/>
    </location>
</feature>
<dbReference type="InterPro" id="IPR001900">
    <property type="entry name" value="RNase_II/R"/>
</dbReference>
<dbReference type="OrthoDB" id="6513042at2759"/>
<feature type="compositionally biased region" description="Basic and acidic residues" evidence="1">
    <location>
        <begin position="3677"/>
        <end position="3686"/>
    </location>
</feature>
<feature type="domain" description="Chromo" evidence="2">
    <location>
        <begin position="362"/>
        <end position="479"/>
    </location>
</feature>
<feature type="domain" description="RNB" evidence="3">
    <location>
        <begin position="1516"/>
        <end position="1859"/>
    </location>
</feature>
<feature type="region of interest" description="Disordered" evidence="1">
    <location>
        <begin position="890"/>
        <end position="911"/>
    </location>
</feature>
<feature type="compositionally biased region" description="Polar residues" evidence="1">
    <location>
        <begin position="1272"/>
        <end position="1289"/>
    </location>
</feature>
<feature type="compositionally biased region" description="Polar residues" evidence="1">
    <location>
        <begin position="290"/>
        <end position="299"/>
    </location>
</feature>
<evidence type="ECO:0000259" key="3">
    <source>
        <dbReference type="SMART" id="SM00955"/>
    </source>
</evidence>
<evidence type="ECO:0000313" key="6">
    <source>
        <dbReference type="Proteomes" id="UP001152797"/>
    </source>
</evidence>
<dbReference type="InterPro" id="IPR012340">
    <property type="entry name" value="NA-bd_OB-fold"/>
</dbReference>
<dbReference type="GO" id="GO:0004386">
    <property type="term" value="F:helicase activity"/>
    <property type="evidence" value="ECO:0007669"/>
    <property type="project" value="InterPro"/>
</dbReference>
<feature type="region of interest" description="Disordered" evidence="1">
    <location>
        <begin position="278"/>
        <end position="299"/>
    </location>
</feature>
<dbReference type="InterPro" id="IPR016197">
    <property type="entry name" value="Chromo-like_dom_sf"/>
</dbReference>
<protein>
    <submittedName>
        <fullName evidence="5">Regulator of nonsense transcripts 1-like</fullName>
    </submittedName>
</protein>
<feature type="domain" description="Chromo" evidence="2">
    <location>
        <begin position="1053"/>
        <end position="1104"/>
    </location>
</feature>
<evidence type="ECO:0000313" key="5">
    <source>
        <dbReference type="EMBL" id="CAL4779704.1"/>
    </source>
</evidence>
<dbReference type="InterPro" id="IPR000953">
    <property type="entry name" value="Chromo/chromo_shadow_dom"/>
</dbReference>
<dbReference type="InterPro" id="IPR027417">
    <property type="entry name" value="P-loop_NTPase"/>
</dbReference>
<reference evidence="4" key="1">
    <citation type="submission" date="2022-10" db="EMBL/GenBank/DDBJ databases">
        <authorList>
            <person name="Chen Y."/>
            <person name="Dougan E. K."/>
            <person name="Chan C."/>
            <person name="Rhodes N."/>
            <person name="Thang M."/>
        </authorList>
    </citation>
    <scope>NUCLEOTIDE SEQUENCE</scope>
</reference>
<dbReference type="SMART" id="SM00298">
    <property type="entry name" value="CHROMO"/>
    <property type="match status" value="5"/>
</dbReference>
<dbReference type="InterPro" id="IPR045055">
    <property type="entry name" value="DNA2/NAM7-like"/>
</dbReference>
<dbReference type="InterPro" id="IPR041679">
    <property type="entry name" value="DNA2/NAM7-like_C"/>
</dbReference>
<dbReference type="CDD" id="cd18808">
    <property type="entry name" value="SF1_C_Upf1"/>
    <property type="match status" value="2"/>
</dbReference>
<evidence type="ECO:0000313" key="4">
    <source>
        <dbReference type="EMBL" id="CAI3992392.1"/>
    </source>
</evidence>
<feature type="compositionally biased region" description="Polar residues" evidence="1">
    <location>
        <begin position="2834"/>
        <end position="2846"/>
    </location>
</feature>